<dbReference type="RefSeq" id="WP_156972132.1">
    <property type="nucleotide sequence ID" value="NZ_CDRZ01000119.1"/>
</dbReference>
<dbReference type="AlphaFoldDB" id="A0A0B7MLJ9"/>
<keyword evidence="2" id="KW-1185">Reference proteome</keyword>
<dbReference type="Proteomes" id="UP000046155">
    <property type="component" value="Unassembled WGS sequence"/>
</dbReference>
<organism evidence="1 2">
    <name type="scientific">Syntrophaceticus schinkii</name>
    <dbReference type="NCBI Taxonomy" id="499207"/>
    <lineage>
        <taxon>Bacteria</taxon>
        <taxon>Bacillati</taxon>
        <taxon>Bacillota</taxon>
        <taxon>Clostridia</taxon>
        <taxon>Thermoanaerobacterales</taxon>
        <taxon>Thermoanaerobacterales Family III. Incertae Sedis</taxon>
        <taxon>Syntrophaceticus</taxon>
    </lineage>
</organism>
<accession>A0A0B7MLJ9</accession>
<name>A0A0B7MLJ9_9FIRM</name>
<evidence type="ECO:0000313" key="2">
    <source>
        <dbReference type="Proteomes" id="UP000046155"/>
    </source>
</evidence>
<evidence type="ECO:0000313" key="1">
    <source>
        <dbReference type="EMBL" id="CEO88547.1"/>
    </source>
</evidence>
<gene>
    <name evidence="1" type="ORF">SSCH_2050002</name>
</gene>
<dbReference type="EMBL" id="CDRZ01000119">
    <property type="protein sequence ID" value="CEO88547.1"/>
    <property type="molecule type" value="Genomic_DNA"/>
</dbReference>
<reference evidence="2" key="1">
    <citation type="submission" date="2015-01" db="EMBL/GenBank/DDBJ databases">
        <authorList>
            <person name="Manzoor Shahid"/>
            <person name="Zubair Saima"/>
        </authorList>
    </citation>
    <scope>NUCLEOTIDE SEQUENCE [LARGE SCALE GENOMIC DNA]</scope>
    <source>
        <strain evidence="2">Sp3</strain>
    </source>
</reference>
<sequence>MAKTKSERKLLNSLNDGFLRGKDEEEIYWDLGEDNLNEDELKKEQKSE</sequence>
<proteinExistence type="predicted"/>
<protein>
    <submittedName>
        <fullName evidence="1">Uncharacterized protein</fullName>
    </submittedName>
</protein>